<keyword evidence="2" id="KW-1185">Reference proteome</keyword>
<evidence type="ECO:0008006" key="3">
    <source>
        <dbReference type="Google" id="ProtNLM"/>
    </source>
</evidence>
<evidence type="ECO:0000313" key="2">
    <source>
        <dbReference type="Proteomes" id="UP000215767"/>
    </source>
</evidence>
<comment type="caution">
    <text evidence="1">The sequence shown here is derived from an EMBL/GenBank/DDBJ whole genome shotgun (WGS) entry which is preliminary data.</text>
</comment>
<reference evidence="2" key="1">
    <citation type="submission" date="2017-05" db="EMBL/GenBank/DDBJ databases">
        <title>Complete and WGS of Bordetella genogroups.</title>
        <authorList>
            <person name="Spilker T."/>
            <person name="Lipuma J."/>
        </authorList>
    </citation>
    <scope>NUCLEOTIDE SEQUENCE [LARGE SCALE GENOMIC DNA]</scope>
    <source>
        <strain evidence="2">AU8856</strain>
    </source>
</reference>
<proteinExistence type="predicted"/>
<protein>
    <recommendedName>
        <fullName evidence="3">Calcineurin-like phosphoesterase domain-containing protein</fullName>
    </recommendedName>
</protein>
<gene>
    <name evidence="1" type="ORF">CAL28_21535</name>
</gene>
<dbReference type="RefSeq" id="WP_094843217.1">
    <property type="nucleotide sequence ID" value="NZ_NEVS01000004.1"/>
</dbReference>
<accession>A0A261UIS1</accession>
<organism evidence="1 2">
    <name type="scientific">Bordetella genomosp. 11</name>
    <dbReference type="NCBI Taxonomy" id="1416808"/>
    <lineage>
        <taxon>Bacteria</taxon>
        <taxon>Pseudomonadati</taxon>
        <taxon>Pseudomonadota</taxon>
        <taxon>Betaproteobacteria</taxon>
        <taxon>Burkholderiales</taxon>
        <taxon>Alcaligenaceae</taxon>
        <taxon>Bordetella</taxon>
    </lineage>
</organism>
<name>A0A261UIS1_9BORD</name>
<dbReference type="EMBL" id="NEVS01000004">
    <property type="protein sequence ID" value="OZI61829.1"/>
    <property type="molecule type" value="Genomic_DNA"/>
</dbReference>
<evidence type="ECO:0000313" key="1">
    <source>
        <dbReference type="EMBL" id="OZI61829.1"/>
    </source>
</evidence>
<sequence>MNNSLIPQGARLFRFIVISDTHINQSEDRAAAFFKLNSLANGSLHYPPHVRGRSEASHYENIDDPA</sequence>
<dbReference type="OrthoDB" id="9780884at2"/>
<dbReference type="AlphaFoldDB" id="A0A261UIS1"/>
<dbReference type="Proteomes" id="UP000215767">
    <property type="component" value="Unassembled WGS sequence"/>
</dbReference>